<dbReference type="Pfam" id="PF02348">
    <property type="entry name" value="CTP_transf_3"/>
    <property type="match status" value="1"/>
</dbReference>
<dbReference type="PANTHER" id="PTHR21485:SF6">
    <property type="entry name" value="N-ACYLNEURAMINATE CYTIDYLYLTRANSFERASE-RELATED"/>
    <property type="match status" value="1"/>
</dbReference>
<sequence>MKINDRELKVAIPLKTNSERVPNKNLRPFCGEDSLFDIKAKQLLKVFSPDDVYVSSENEAVEKLCAKYGFNFHLRDLALTKSTAKENQIVSAIVNAIPGAPDIMWCQVTQPLFDEFDRLIDCYSNLDPKYDSIAVVKRVGHHILDANGNPVNFNFGYWHKISQDLPKLFEVTWSAFIMRREMLEQAWYQIGRNPYLFETTRPLVDINDNQDFEVASILYNHYSKLKDNL</sequence>
<dbReference type="EMBL" id="AP018786">
    <property type="protein sequence ID" value="BBF23566.1"/>
    <property type="molecule type" value="Genomic_DNA"/>
</dbReference>
<dbReference type="SUPFAM" id="SSF53448">
    <property type="entry name" value="Nucleotide-diphospho-sugar transferases"/>
    <property type="match status" value="1"/>
</dbReference>
<dbReference type="AlphaFoldDB" id="A0A2Z6IFR7"/>
<dbReference type="InterPro" id="IPR029044">
    <property type="entry name" value="Nucleotide-diphossugar_trans"/>
</dbReference>
<dbReference type="Proteomes" id="UP000271003">
    <property type="component" value="Chromosome"/>
</dbReference>
<dbReference type="GO" id="GO:0008781">
    <property type="term" value="F:N-acylneuraminate cytidylyltransferase activity"/>
    <property type="evidence" value="ECO:0007669"/>
    <property type="project" value="TreeGrafter"/>
</dbReference>
<dbReference type="Gene3D" id="3.90.550.10">
    <property type="entry name" value="Spore Coat Polysaccharide Biosynthesis Protein SpsA, Chain A"/>
    <property type="match status" value="1"/>
</dbReference>
<dbReference type="KEGG" id="sutt:SUTMEG_14570"/>
<dbReference type="RefSeq" id="WP_197714298.1">
    <property type="nucleotide sequence ID" value="NZ_AP018786.1"/>
</dbReference>
<accession>A0A2Z6IFR7</accession>
<evidence type="ECO:0000313" key="2">
    <source>
        <dbReference type="Proteomes" id="UP000271003"/>
    </source>
</evidence>
<dbReference type="InterPro" id="IPR003329">
    <property type="entry name" value="Cytidylyl_trans"/>
</dbReference>
<evidence type="ECO:0000313" key="1">
    <source>
        <dbReference type="EMBL" id="BBF23566.1"/>
    </source>
</evidence>
<proteinExistence type="predicted"/>
<name>A0A2Z6IFR7_9BURK</name>
<organism evidence="1 2">
    <name type="scientific">Sutterella megalosphaeroides</name>
    <dbReference type="NCBI Taxonomy" id="2494234"/>
    <lineage>
        <taxon>Bacteria</taxon>
        <taxon>Pseudomonadati</taxon>
        <taxon>Pseudomonadota</taxon>
        <taxon>Betaproteobacteria</taxon>
        <taxon>Burkholderiales</taxon>
        <taxon>Sutterellaceae</taxon>
        <taxon>Sutterella</taxon>
    </lineage>
</organism>
<dbReference type="PANTHER" id="PTHR21485">
    <property type="entry name" value="HAD SUPERFAMILY MEMBERS CMAS AND KDSC"/>
    <property type="match status" value="1"/>
</dbReference>
<protein>
    <recommendedName>
        <fullName evidence="3">CMP-N-acetylneuraminic acid synthetase</fullName>
    </recommendedName>
</protein>
<reference evidence="1 2" key="1">
    <citation type="journal article" date="2018" name="Int. J. Syst. Evol. Microbiol.">
        <title>Mesosutterella multiformis gen. nov., sp. nov., a member of the family Sutterellaceae and Sutterella megalosphaeroides sp. nov., isolated from human faeces.</title>
        <authorList>
            <person name="Sakamoto M."/>
            <person name="Ikeyama N."/>
            <person name="Kunihiro T."/>
            <person name="Iino T."/>
            <person name="Yuki M."/>
            <person name="Ohkuma M."/>
        </authorList>
    </citation>
    <scope>NUCLEOTIDE SEQUENCE [LARGE SCALE GENOMIC DNA]</scope>
    <source>
        <strain evidence="1 2">6FBBBH3</strain>
    </source>
</reference>
<evidence type="ECO:0008006" key="3">
    <source>
        <dbReference type="Google" id="ProtNLM"/>
    </source>
</evidence>
<keyword evidence="2" id="KW-1185">Reference proteome</keyword>
<gene>
    <name evidence="1" type="ORF">SUTMEG_14570</name>
</gene>
<dbReference type="InterPro" id="IPR050793">
    <property type="entry name" value="CMP-NeuNAc_synthase"/>
</dbReference>